<evidence type="ECO:0000256" key="4">
    <source>
        <dbReference type="ARBA" id="ARBA00022989"/>
    </source>
</evidence>
<evidence type="ECO:0000256" key="5">
    <source>
        <dbReference type="ARBA" id="ARBA00023136"/>
    </source>
</evidence>
<dbReference type="Proteomes" id="UP000322997">
    <property type="component" value="Unassembled WGS sequence"/>
</dbReference>
<feature type="domain" description="VTT" evidence="7">
    <location>
        <begin position="71"/>
        <end position="170"/>
    </location>
</feature>
<gene>
    <name evidence="8" type="ORF">FZC83_10150</name>
</gene>
<sequence length="207" mass="23064">MSRNVFVFFFLTLLATVGFLQKDTIGLILSGDESSLSSLKESNGFSLYGLTLLVMIIQNSFTVIPLILVISINVTIFGFWQGFLWSWISSIIGAGIVFLSVRQLFLRSLSSRIAPSPHLKERGFTYVFQGRIIPMIPTSLVNIVAGVSGISFRHLITGTITGNFLYFFCLSLIPLGVLSMSWIETGVVTLVLITIMIFYYTKVRGRR</sequence>
<keyword evidence="4 6" id="KW-1133">Transmembrane helix</keyword>
<dbReference type="EMBL" id="VTEQ01000002">
    <property type="protein sequence ID" value="TYS55291.1"/>
    <property type="molecule type" value="Genomic_DNA"/>
</dbReference>
<dbReference type="GO" id="GO:0005886">
    <property type="term" value="C:plasma membrane"/>
    <property type="evidence" value="ECO:0007669"/>
    <property type="project" value="UniProtKB-SubCell"/>
</dbReference>
<feature type="transmembrane region" description="Helical" evidence="6">
    <location>
        <begin position="155"/>
        <end position="176"/>
    </location>
</feature>
<reference evidence="8 9" key="1">
    <citation type="submission" date="2019-08" db="EMBL/GenBank/DDBJ databases">
        <title>Bacillus genomes from the desert of Cuatro Cienegas, Coahuila.</title>
        <authorList>
            <person name="Olmedo-Alvarez G."/>
        </authorList>
    </citation>
    <scope>NUCLEOTIDE SEQUENCE [LARGE SCALE GENOMIC DNA]</scope>
    <source>
        <strain evidence="8 9">CH108_3D</strain>
    </source>
</reference>
<evidence type="ECO:0000259" key="7">
    <source>
        <dbReference type="Pfam" id="PF09335"/>
    </source>
</evidence>
<keyword evidence="5 6" id="KW-0472">Membrane</keyword>
<dbReference type="InterPro" id="IPR015414">
    <property type="entry name" value="TMEM64"/>
</dbReference>
<evidence type="ECO:0000256" key="3">
    <source>
        <dbReference type="ARBA" id="ARBA00022692"/>
    </source>
</evidence>
<evidence type="ECO:0000256" key="1">
    <source>
        <dbReference type="ARBA" id="ARBA00004651"/>
    </source>
</evidence>
<dbReference type="Pfam" id="PF09335">
    <property type="entry name" value="VTT_dom"/>
    <property type="match status" value="1"/>
</dbReference>
<proteinExistence type="inferred from homology"/>
<accession>A0A5D4RY15</accession>
<comment type="similarity">
    <text evidence="6">Belongs to the TVP38/TMEM64 family.</text>
</comment>
<dbReference type="PANTHER" id="PTHR12677:SF55">
    <property type="entry name" value="UNDECAPRENYL PHOSPHATE TRANSPORTER SAOUHSC_00901-RELATED"/>
    <property type="match status" value="1"/>
</dbReference>
<keyword evidence="2 6" id="KW-1003">Cell membrane</keyword>
<dbReference type="PANTHER" id="PTHR12677">
    <property type="entry name" value="GOLGI APPARATUS MEMBRANE PROTEIN TVP38-RELATED"/>
    <property type="match status" value="1"/>
</dbReference>
<protein>
    <recommendedName>
        <fullName evidence="6">TVP38/TMEM64 family membrane protein</fullName>
    </recommendedName>
</protein>
<dbReference type="AlphaFoldDB" id="A0A5D4RY15"/>
<feature type="transmembrane region" description="Helical" evidence="6">
    <location>
        <begin position="82"/>
        <end position="106"/>
    </location>
</feature>
<evidence type="ECO:0000256" key="2">
    <source>
        <dbReference type="ARBA" id="ARBA00022475"/>
    </source>
</evidence>
<dbReference type="InterPro" id="IPR032816">
    <property type="entry name" value="VTT_dom"/>
</dbReference>
<name>A0A5D4RY15_9BACI</name>
<keyword evidence="3 6" id="KW-0812">Transmembrane</keyword>
<dbReference type="RefSeq" id="WP_079515299.1">
    <property type="nucleotide sequence ID" value="NZ_CP128801.1"/>
</dbReference>
<evidence type="ECO:0000256" key="6">
    <source>
        <dbReference type="RuleBase" id="RU366058"/>
    </source>
</evidence>
<comment type="caution">
    <text evidence="8">The sequence shown here is derived from an EMBL/GenBank/DDBJ whole genome shotgun (WGS) entry which is preliminary data.</text>
</comment>
<organism evidence="8 9">
    <name type="scientific">Rossellomorea marisflavi</name>
    <dbReference type="NCBI Taxonomy" id="189381"/>
    <lineage>
        <taxon>Bacteria</taxon>
        <taxon>Bacillati</taxon>
        <taxon>Bacillota</taxon>
        <taxon>Bacilli</taxon>
        <taxon>Bacillales</taxon>
        <taxon>Bacillaceae</taxon>
        <taxon>Rossellomorea</taxon>
    </lineage>
</organism>
<evidence type="ECO:0000313" key="8">
    <source>
        <dbReference type="EMBL" id="TYS55291.1"/>
    </source>
</evidence>
<evidence type="ECO:0000313" key="9">
    <source>
        <dbReference type="Proteomes" id="UP000322997"/>
    </source>
</evidence>
<comment type="subcellular location">
    <subcellularLocation>
        <location evidence="1 6">Cell membrane</location>
        <topology evidence="1 6">Multi-pass membrane protein</topology>
    </subcellularLocation>
</comment>
<feature type="transmembrane region" description="Helical" evidence="6">
    <location>
        <begin position="126"/>
        <end position="148"/>
    </location>
</feature>
<feature type="transmembrane region" description="Helical" evidence="6">
    <location>
        <begin position="45"/>
        <end position="70"/>
    </location>
</feature>
<feature type="transmembrane region" description="Helical" evidence="6">
    <location>
        <begin position="182"/>
        <end position="201"/>
    </location>
</feature>